<dbReference type="AlphaFoldDB" id="A0A2C5ZAS5"/>
<gene>
    <name evidence="1" type="ORF">CDD80_1140</name>
</gene>
<keyword evidence="2" id="KW-1185">Reference proteome</keyword>
<protein>
    <recommendedName>
        <fullName evidence="3">Histidinolphosphatase-like protein</fullName>
    </recommendedName>
</protein>
<accession>A0A2C5ZAS5</accession>
<evidence type="ECO:0008006" key="3">
    <source>
        <dbReference type="Google" id="ProtNLM"/>
    </source>
</evidence>
<evidence type="ECO:0000313" key="2">
    <source>
        <dbReference type="Proteomes" id="UP000226431"/>
    </source>
</evidence>
<dbReference type="OrthoDB" id="9975758at2759"/>
<proteinExistence type="predicted"/>
<sequence>MTSPIQLNLPQKYSAPSPAPIAPPPVSWLASTPWAVTHSTLAMWRDARNVRIRYTALANSREGRPRLDDLVEYEPIKSEGVRKEVAGVDTQDADGAWDWRGKRWLFFVSSHWEVLGWGEELLPDGKVERWAITWFAPTAFTKEGVDIYCDRREGISEATYQRLMEALAKLEAPSLVTMIEGNMRPVEIRLPWVEA</sequence>
<reference evidence="1 2" key="1">
    <citation type="submission" date="2017-06" db="EMBL/GenBank/DDBJ databases">
        <title>Ant-infecting Ophiocordyceps genomes reveal a high diversity of potential behavioral manipulation genes and a possible major role for enterotoxins.</title>
        <authorList>
            <person name="De Bekker C."/>
            <person name="Evans H.C."/>
            <person name="Brachmann A."/>
            <person name="Hughes D.P."/>
        </authorList>
    </citation>
    <scope>NUCLEOTIDE SEQUENCE [LARGE SCALE GENOMIC DNA]</scope>
    <source>
        <strain evidence="1 2">Map16</strain>
    </source>
</reference>
<name>A0A2C5ZAS5_9HYPO</name>
<comment type="caution">
    <text evidence="1">The sequence shown here is derived from an EMBL/GenBank/DDBJ whole genome shotgun (WGS) entry which is preliminary data.</text>
</comment>
<evidence type="ECO:0000313" key="1">
    <source>
        <dbReference type="EMBL" id="PHH76880.1"/>
    </source>
</evidence>
<dbReference type="Proteomes" id="UP000226431">
    <property type="component" value="Unassembled WGS sequence"/>
</dbReference>
<dbReference type="EMBL" id="NJES01000143">
    <property type="protein sequence ID" value="PHH76880.1"/>
    <property type="molecule type" value="Genomic_DNA"/>
</dbReference>
<dbReference type="STRING" id="2004952.A0A2C5ZAS5"/>
<organism evidence="1 2">
    <name type="scientific">Ophiocordyceps camponoti-rufipedis</name>
    <dbReference type="NCBI Taxonomy" id="2004952"/>
    <lineage>
        <taxon>Eukaryota</taxon>
        <taxon>Fungi</taxon>
        <taxon>Dikarya</taxon>
        <taxon>Ascomycota</taxon>
        <taxon>Pezizomycotina</taxon>
        <taxon>Sordariomycetes</taxon>
        <taxon>Hypocreomycetidae</taxon>
        <taxon>Hypocreales</taxon>
        <taxon>Ophiocordycipitaceae</taxon>
        <taxon>Ophiocordyceps</taxon>
    </lineage>
</organism>